<keyword evidence="3" id="KW-1185">Reference proteome</keyword>
<comment type="caution">
    <text evidence="2">The sequence shown here is derived from an EMBL/GenBank/DDBJ whole genome shotgun (WGS) entry which is preliminary data.</text>
</comment>
<dbReference type="RefSeq" id="XP_013327193.1">
    <property type="nucleotide sequence ID" value="XM_013471739.1"/>
</dbReference>
<name>A0A0F4YRV2_RASE3</name>
<feature type="region of interest" description="Disordered" evidence="1">
    <location>
        <begin position="506"/>
        <end position="558"/>
    </location>
</feature>
<accession>A0A0F4YRV2</accession>
<dbReference type="AlphaFoldDB" id="A0A0F4YRV2"/>
<sequence length="766" mass="85245">MEDSSSSLVEDSVTSSYVSTHLQRESLVTDSLKDLSYSLTAVHQSSEISSSPTPSFALSPFAFSSFFISQSSVLPQVLPFPDFNTPDLQETLSKMSDFPGGPQHPVFGRASFSLSQPNPPQESNTGPRPSLAMEVSGTGRSMEMSSDAHMSDAAAHSSSFASPGFGVHRSVGRPPALPQPPGSAEQSLHVPSALGFSQRANNSGFAPVSESNGHPGIGAQAMSIPMRRAESGSLASIAGREREFGRYIKEEEEQMSRDVPSQFIPRPPSNMALATRGSETFARRPFESWPNAGEQIRRSCTRLGALDPLHLTRHKVLFYFGVLTTQQHLRPQFNFIRDDSSGRWGVKLTLYGQTLSKPNLYGSKSSVKVEVCREALGCLKQDYAQWTVPDEPSEYLTAPEWNWVELLEADKEKKEHCKQGLIPLPNYTRYIHENGYRYEVDLPGISAFGFRKFYRTEKDAVEAAAHRGLYLLLIEDLNDANTFPGPSTLNQNVLTFVPGTVPSQPTCGNQSGIMNDFPILHQTQSKTSRVRKSRSRKKKKKKNANGPPAPPANLIPLQRSRITPIEDRDQSQQQSRWSVSPRRLKHEIRMENTYSEQLKRHPNIEIIRADGSVNKQYCVKASFPHDPFLARASADGKFEDVNSDVNAAKEACCRKVVEYLVQLVEEDTTLEREAREERARIQNWHEAAMASFVHQTLSESQSASFSHSQLSKKGSSTLSCDVAGINTFLPYYVTFTIQVQLRIINKQAFPTSQDPFFPLAHHARPH</sequence>
<dbReference type="EMBL" id="LASV01000246">
    <property type="protein sequence ID" value="KKA20581.1"/>
    <property type="molecule type" value="Genomic_DNA"/>
</dbReference>
<proteinExistence type="predicted"/>
<reference evidence="2 3" key="1">
    <citation type="submission" date="2015-04" db="EMBL/GenBank/DDBJ databases">
        <authorList>
            <person name="Heijne W.H."/>
            <person name="Fedorova N.D."/>
            <person name="Nierman W.C."/>
            <person name="Vollebregt A.W."/>
            <person name="Zhao Z."/>
            <person name="Wu L."/>
            <person name="Kumar M."/>
            <person name="Stam H."/>
            <person name="van den Berg M.A."/>
            <person name="Pel H.J."/>
        </authorList>
    </citation>
    <scope>NUCLEOTIDE SEQUENCE [LARGE SCALE GENOMIC DNA]</scope>
    <source>
        <strain evidence="2 3">CBS 393.64</strain>
    </source>
</reference>
<dbReference type="Proteomes" id="UP000053958">
    <property type="component" value="Unassembled WGS sequence"/>
</dbReference>
<feature type="region of interest" description="Disordered" evidence="1">
    <location>
        <begin position="91"/>
        <end position="188"/>
    </location>
</feature>
<feature type="region of interest" description="Disordered" evidence="1">
    <location>
        <begin position="201"/>
        <end position="225"/>
    </location>
</feature>
<dbReference type="GeneID" id="25317739"/>
<feature type="compositionally biased region" description="Basic residues" evidence="1">
    <location>
        <begin position="528"/>
        <end position="543"/>
    </location>
</feature>
<feature type="compositionally biased region" description="Polar residues" evidence="1">
    <location>
        <begin position="112"/>
        <end position="127"/>
    </location>
</feature>
<evidence type="ECO:0000313" key="2">
    <source>
        <dbReference type="EMBL" id="KKA20581.1"/>
    </source>
</evidence>
<feature type="compositionally biased region" description="Low complexity" evidence="1">
    <location>
        <begin position="144"/>
        <end position="162"/>
    </location>
</feature>
<organism evidence="2 3">
    <name type="scientific">Rasamsonia emersonii (strain ATCC 16479 / CBS 393.64 / IMI 116815)</name>
    <dbReference type="NCBI Taxonomy" id="1408163"/>
    <lineage>
        <taxon>Eukaryota</taxon>
        <taxon>Fungi</taxon>
        <taxon>Dikarya</taxon>
        <taxon>Ascomycota</taxon>
        <taxon>Pezizomycotina</taxon>
        <taxon>Eurotiomycetes</taxon>
        <taxon>Eurotiomycetidae</taxon>
        <taxon>Eurotiales</taxon>
        <taxon>Trichocomaceae</taxon>
        <taxon>Rasamsonia</taxon>
    </lineage>
</organism>
<feature type="compositionally biased region" description="Low complexity" evidence="1">
    <location>
        <begin position="1"/>
        <end position="16"/>
    </location>
</feature>
<gene>
    <name evidence="2" type="ORF">T310_5394</name>
</gene>
<feature type="compositionally biased region" description="Polar residues" evidence="1">
    <location>
        <begin position="201"/>
        <end position="212"/>
    </location>
</feature>
<dbReference type="OrthoDB" id="4469495at2759"/>
<evidence type="ECO:0000256" key="1">
    <source>
        <dbReference type="SAM" id="MobiDB-lite"/>
    </source>
</evidence>
<feature type="region of interest" description="Disordered" evidence="1">
    <location>
        <begin position="1"/>
        <end position="20"/>
    </location>
</feature>
<protein>
    <submittedName>
        <fullName evidence="2">Uncharacterized protein</fullName>
    </submittedName>
</protein>
<evidence type="ECO:0000313" key="3">
    <source>
        <dbReference type="Proteomes" id="UP000053958"/>
    </source>
</evidence>